<organism evidence="2 3">
    <name type="scientific">Diversispora epigaea</name>
    <dbReference type="NCBI Taxonomy" id="1348612"/>
    <lineage>
        <taxon>Eukaryota</taxon>
        <taxon>Fungi</taxon>
        <taxon>Fungi incertae sedis</taxon>
        <taxon>Mucoromycota</taxon>
        <taxon>Glomeromycotina</taxon>
        <taxon>Glomeromycetes</taxon>
        <taxon>Diversisporales</taxon>
        <taxon>Diversisporaceae</taxon>
        <taxon>Diversispora</taxon>
    </lineage>
</organism>
<dbReference type="Proteomes" id="UP000266861">
    <property type="component" value="Unassembled WGS sequence"/>
</dbReference>
<feature type="region of interest" description="Disordered" evidence="1">
    <location>
        <begin position="310"/>
        <end position="383"/>
    </location>
</feature>
<dbReference type="EMBL" id="PQFF01000259">
    <property type="protein sequence ID" value="RHZ69493.1"/>
    <property type="molecule type" value="Genomic_DNA"/>
</dbReference>
<evidence type="ECO:0000313" key="3">
    <source>
        <dbReference type="Proteomes" id="UP000266861"/>
    </source>
</evidence>
<protein>
    <submittedName>
        <fullName evidence="2">Uncharacterized protein</fullName>
    </submittedName>
</protein>
<feature type="compositionally biased region" description="Acidic residues" evidence="1">
    <location>
        <begin position="362"/>
        <end position="372"/>
    </location>
</feature>
<dbReference type="OrthoDB" id="2429061at2759"/>
<accession>A0A397I8M8</accession>
<evidence type="ECO:0000313" key="2">
    <source>
        <dbReference type="EMBL" id="RHZ69493.1"/>
    </source>
</evidence>
<feature type="compositionally biased region" description="Gly residues" evidence="1">
    <location>
        <begin position="313"/>
        <end position="361"/>
    </location>
</feature>
<dbReference type="AlphaFoldDB" id="A0A397I8M8"/>
<proteinExistence type="predicted"/>
<sequence>MISQFLSLERNFRSVEEKGLKEKHLPLQIGWNLSVETIDAFFECHETPGYKFDIDSKGNVFIIEMEKDEHSATTLRLLDYFRAPNGGNTDNPPIDALINSTHYRPHGAGRQLAPDVAVFPSLSFIPKPPTPLSPTPLPPHRRLRYGRRVHPRPPPRHLDIPPVNTSGRPHARIICEIAVSQGYANLVEKCKLWMSQEYVRHVLGIKIYKVQGTRNAKGQFNRCMIAMLWSRQAISPMQIAVVGQPGLFMEEWNFGTIDYYNGLATTCTRRGLLDYQIRIPVQDVFWNPPIVGGVPYTAGYVIIVPGGDDGENGGDNGGDSGVGGAGGAGGGGEDSGVGGAGEVGGGGRNSGVGGAGGAGEVGGDDENGENGDDGITAPNSPNFTIDLFQIQQKVLQNQVN</sequence>
<reference evidence="2 3" key="1">
    <citation type="submission" date="2018-08" db="EMBL/GenBank/DDBJ databases">
        <title>Genome and evolution of the arbuscular mycorrhizal fungus Diversispora epigaea (formerly Glomus versiforme) and its bacterial endosymbionts.</title>
        <authorList>
            <person name="Sun X."/>
            <person name="Fei Z."/>
            <person name="Harrison M."/>
        </authorList>
    </citation>
    <scope>NUCLEOTIDE SEQUENCE [LARGE SCALE GENOMIC DNA]</scope>
    <source>
        <strain evidence="2 3">IT104</strain>
    </source>
</reference>
<comment type="caution">
    <text evidence="2">The sequence shown here is derived from an EMBL/GenBank/DDBJ whole genome shotgun (WGS) entry which is preliminary data.</text>
</comment>
<gene>
    <name evidence="2" type="ORF">Glove_283g92</name>
</gene>
<evidence type="ECO:0000256" key="1">
    <source>
        <dbReference type="SAM" id="MobiDB-lite"/>
    </source>
</evidence>
<name>A0A397I8M8_9GLOM</name>
<keyword evidence="3" id="KW-1185">Reference proteome</keyword>